<dbReference type="GO" id="GO:0003729">
    <property type="term" value="F:mRNA binding"/>
    <property type="evidence" value="ECO:0007669"/>
    <property type="project" value="TreeGrafter"/>
</dbReference>
<dbReference type="PANTHER" id="PTHR12854:SF7">
    <property type="entry name" value="ATAXIN-2 HOMOLOG"/>
    <property type="match status" value="1"/>
</dbReference>
<dbReference type="PROSITE" id="PS50003">
    <property type="entry name" value="PH_DOMAIN"/>
    <property type="match status" value="1"/>
</dbReference>
<feature type="domain" description="PH" evidence="2">
    <location>
        <begin position="107"/>
        <end position="237"/>
    </location>
</feature>
<feature type="region of interest" description="Disordered" evidence="1">
    <location>
        <begin position="307"/>
        <end position="327"/>
    </location>
</feature>
<feature type="compositionally biased region" description="Polar residues" evidence="1">
    <location>
        <begin position="553"/>
        <end position="572"/>
    </location>
</feature>
<dbReference type="Pfam" id="PF00169">
    <property type="entry name" value="PH"/>
    <property type="match status" value="1"/>
</dbReference>
<evidence type="ECO:0000313" key="4">
    <source>
        <dbReference type="Proteomes" id="UP001224775"/>
    </source>
</evidence>
<feature type="compositionally biased region" description="Basic and acidic residues" evidence="1">
    <location>
        <begin position="1459"/>
        <end position="1473"/>
    </location>
</feature>
<accession>A0AAD9DH18</accession>
<keyword evidence="4" id="KW-1185">Reference proteome</keyword>
<dbReference type="PANTHER" id="PTHR12854">
    <property type="entry name" value="ATAXIN 2-RELATED"/>
    <property type="match status" value="1"/>
</dbReference>
<feature type="region of interest" description="Disordered" evidence="1">
    <location>
        <begin position="77"/>
        <end position="96"/>
    </location>
</feature>
<feature type="compositionally biased region" description="Acidic residues" evidence="1">
    <location>
        <begin position="574"/>
        <end position="593"/>
    </location>
</feature>
<feature type="region of interest" description="Disordered" evidence="1">
    <location>
        <begin position="1055"/>
        <end position="1087"/>
    </location>
</feature>
<dbReference type="Gene3D" id="2.30.29.30">
    <property type="entry name" value="Pleckstrin-homology domain (PH domain)/Phosphotyrosine-binding domain (PTB)"/>
    <property type="match status" value="1"/>
</dbReference>
<organism evidence="3 4">
    <name type="scientific">Skeletonema marinoi</name>
    <dbReference type="NCBI Taxonomy" id="267567"/>
    <lineage>
        <taxon>Eukaryota</taxon>
        <taxon>Sar</taxon>
        <taxon>Stramenopiles</taxon>
        <taxon>Ochrophyta</taxon>
        <taxon>Bacillariophyta</taxon>
        <taxon>Coscinodiscophyceae</taxon>
        <taxon>Thalassiosirophycidae</taxon>
        <taxon>Thalassiosirales</taxon>
        <taxon>Skeletonemataceae</taxon>
        <taxon>Skeletonema</taxon>
        <taxon>Skeletonema marinoi-dohrnii complex</taxon>
    </lineage>
</organism>
<gene>
    <name evidence="3" type="ORF">QTG54_001469</name>
</gene>
<dbReference type="SUPFAM" id="SSF50729">
    <property type="entry name" value="PH domain-like"/>
    <property type="match status" value="1"/>
</dbReference>
<dbReference type="Proteomes" id="UP001224775">
    <property type="component" value="Unassembled WGS sequence"/>
</dbReference>
<dbReference type="InterPro" id="IPR045117">
    <property type="entry name" value="ATXN2-like"/>
</dbReference>
<comment type="caution">
    <text evidence="3">The sequence shown here is derived from an EMBL/GenBank/DDBJ whole genome shotgun (WGS) entry which is preliminary data.</text>
</comment>
<feature type="region of interest" description="Disordered" evidence="1">
    <location>
        <begin position="553"/>
        <end position="618"/>
    </location>
</feature>
<feature type="compositionally biased region" description="Polar residues" evidence="1">
    <location>
        <begin position="440"/>
        <end position="451"/>
    </location>
</feature>
<dbReference type="Pfam" id="PF06741">
    <property type="entry name" value="LsmAD"/>
    <property type="match status" value="1"/>
</dbReference>
<feature type="region of interest" description="Disordered" evidence="1">
    <location>
        <begin position="832"/>
        <end position="883"/>
    </location>
</feature>
<feature type="compositionally biased region" description="Low complexity" evidence="1">
    <location>
        <begin position="1144"/>
        <end position="1192"/>
    </location>
</feature>
<feature type="compositionally biased region" description="Polar residues" evidence="1">
    <location>
        <begin position="644"/>
        <end position="653"/>
    </location>
</feature>
<name>A0AAD9DH18_9STRA</name>
<dbReference type="EMBL" id="JATAAI010000002">
    <property type="protein sequence ID" value="KAK1747506.1"/>
    <property type="molecule type" value="Genomic_DNA"/>
</dbReference>
<evidence type="ECO:0000313" key="3">
    <source>
        <dbReference type="EMBL" id="KAK1747506.1"/>
    </source>
</evidence>
<sequence>MSSSTTPESHANNTLDFSMIATPGGKRLARVMVNNETASYASESSSHFATPFTNMLRGVVSSTPGILTSATEAAMTSKYNSKRQDNEKNNNNDDEDEECTAITFAKSAPHSGYLKKLGKNIHSFKRRFFVLKPSTHLYYFMSPNDVEPRGCIDLDNFVEGSGGGCQVNEIGVLPDGTFRFELVFDEEEQDLNDALLNDGDDNVFETKSSNNRQSIVLEARTEEIGREWISKIKSERLSVAKGQVDQLQTSLTKSEAACAHWEESASNEKRRANEAEMSRNVAIAEAKSWEGRFRDLNEAIQLLVRDTTSTSEAEVDSGESSSSSEFLRESLQGLELNGTNFDEVSESFQRIRDDYNEARKEKEYANESIIKLQQRLDEAEERATKAEADLAQVQEDARAMQNDLKRVKREKKILVKEVKTLHENRRQQEIENKNLKQRQSEQYNSNSPSIRSNEDQRRLILELEEHVMSGLRLSEQFLHLNGIDPSEVGDDFGSSIQTSKASDLSPLRRQRIPAVIRAKPEILGDDLDSIQASSKASDMSPLRQMQNKPNVPLQTILSPANPSLQRNHQMSNLLDDDDDDEEEAGEEEVEPSESEVTSRSEQGEASQTEMHSGDEKSVKQNLNEIFAEEPHTDTFEQAAIQASKQNDTTNDASRSLAEVASIQSSESVRSKVTDNGHATTQLVKAPQDARSEPSSTTPTDGDGGVYHITFYRKRLGLQFQKVPNEMGTTTGLLSNVLMTADGLDAPETTATELQRIASLSQHSKKRGGNSEMESILPVSPVDAVIVCGLLGLMAQVEASARKLVLDLLPLTAFQWKSDDILKKALGDISAAAPPPQSIPTNPQQPSAASAAASANSDVKFVGTKRPRPTNKNSYRAPSFPDQMNNFNNGHSIMNNPMSNAGGFMDRLTSMLGFGGGTGMNVLNRGNVGGMGMGFNPSADLSRYGPIPGVNDQPSSNNSKQKKAKSTSKPKEEETTAMMKGKAMEQPQGFDAIDMYYPRLKANDRTSILHNLLSKCTTSGKSKKFVHDFRVKYEKANPKSTLWSLAKALSEEITRLEGESKMPSKKKLKSEEDDNHHKENKPNVGCIISNDDRFSQEANSTHWFVADIHTTNKQGGGGSAWARPLNNSRGGGRFGGSGSGGGASGRAPPGMEGGRDTNNNGGRNNNTWRAAGGRSNQSQTPNNNNNNNGNRSRPSPPAGGASIATQSPPLLAESNEQNESNVLRERFLHLCISMIGQTVTLTQTNGLVLEGIFHTFAPFENQPTEVKNVYVIQACRMVKPPTDASEGTFENGATVLVPAAKVASVHVKSMRLDAANAAEKGVGPSGTSEDMFQTDSQISGGKGGSDNLVAAGSEWISAGDGGDALEGPSSSRGGSEAMNWRSKKSPASGEFGVKTSFDENLYTTKLDKDKIDQAKLKHAERIAREIEGQATTNIHLAEERNQKLALDFDEEDLYSGVLDKSGKDKAAREEEARKKAAAPTTSWAKLAAGKGAAAAAAPAEKPKAAAVTPDISELKLNFDDEDTGAQEDSKSAAEKKEEGNKEEDREEGKPKSTKLNANAKAFSFNPGAKTFTPSAPTAPAPTHVPGHMMGGPQFVPGGPPMQGFHPQMGQQMMPGQVPYQRMFAPGMPPGGGMRGPPGPYYPGGPPYPGGGYPPHGGPDDDYHRRNSGGRGRGGKKKNFDRRYSGGRGGRGGYHHNNGYEGGRSGDPSPNNEVEANADMKPTDGAPAENNPSAAVQGGGT</sequence>
<feature type="compositionally biased region" description="Gly residues" evidence="1">
    <location>
        <begin position="1128"/>
        <end position="1143"/>
    </location>
</feature>
<dbReference type="InterPro" id="IPR009604">
    <property type="entry name" value="LsmAD_domain"/>
</dbReference>
<feature type="region of interest" description="Disordered" evidence="1">
    <location>
        <begin position="644"/>
        <end position="703"/>
    </location>
</feature>
<evidence type="ECO:0000259" key="2">
    <source>
        <dbReference type="PROSITE" id="PS50003"/>
    </source>
</evidence>
<feature type="compositionally biased region" description="Polar residues" evidence="1">
    <location>
        <begin position="1324"/>
        <end position="1338"/>
    </location>
</feature>
<feature type="region of interest" description="Disordered" evidence="1">
    <location>
        <begin position="1316"/>
        <end position="1343"/>
    </location>
</feature>
<feature type="compositionally biased region" description="Low complexity" evidence="1">
    <location>
        <begin position="1567"/>
        <end position="1580"/>
    </location>
</feature>
<dbReference type="GO" id="GO:0034063">
    <property type="term" value="P:stress granule assembly"/>
    <property type="evidence" value="ECO:0007669"/>
    <property type="project" value="TreeGrafter"/>
</dbReference>
<feature type="compositionally biased region" description="Polar residues" evidence="1">
    <location>
        <begin position="869"/>
        <end position="883"/>
    </location>
</feature>
<feature type="region of interest" description="Disordered" evidence="1">
    <location>
        <begin position="425"/>
        <end position="454"/>
    </location>
</feature>
<dbReference type="SMART" id="SM00233">
    <property type="entry name" value="PH"/>
    <property type="match status" value="1"/>
</dbReference>
<dbReference type="GO" id="GO:0010494">
    <property type="term" value="C:cytoplasmic stress granule"/>
    <property type="evidence" value="ECO:0007669"/>
    <property type="project" value="TreeGrafter"/>
</dbReference>
<feature type="compositionally biased region" description="Basic and acidic residues" evidence="1">
    <location>
        <begin position="425"/>
        <end position="434"/>
    </location>
</feature>
<dbReference type="InterPro" id="IPR011993">
    <property type="entry name" value="PH-like_dom_sf"/>
</dbReference>
<protein>
    <submittedName>
        <fullName evidence="3">Ataxin-2-like protein</fullName>
    </submittedName>
</protein>
<feature type="region of interest" description="Disordered" evidence="1">
    <location>
        <begin position="1357"/>
        <end position="1392"/>
    </location>
</feature>
<dbReference type="InterPro" id="IPR001849">
    <property type="entry name" value="PH_domain"/>
</dbReference>
<feature type="region of interest" description="Disordered" evidence="1">
    <location>
        <begin position="941"/>
        <end position="983"/>
    </location>
</feature>
<reference evidence="3" key="1">
    <citation type="submission" date="2023-06" db="EMBL/GenBank/DDBJ databases">
        <title>Survivors Of The Sea: Transcriptome response of Skeletonema marinoi to long-term dormancy.</title>
        <authorList>
            <person name="Pinder M.I.M."/>
            <person name="Kourtchenko O."/>
            <person name="Robertson E.K."/>
            <person name="Larsson T."/>
            <person name="Maumus F."/>
            <person name="Osuna-Cruz C.M."/>
            <person name="Vancaester E."/>
            <person name="Stenow R."/>
            <person name="Vandepoele K."/>
            <person name="Ploug H."/>
            <person name="Bruchert V."/>
            <person name="Godhe A."/>
            <person name="Topel M."/>
        </authorList>
    </citation>
    <scope>NUCLEOTIDE SEQUENCE</scope>
    <source>
        <strain evidence="3">R05AC</strain>
    </source>
</reference>
<dbReference type="SMART" id="SM01272">
    <property type="entry name" value="LsmAD"/>
    <property type="match status" value="1"/>
</dbReference>
<feature type="compositionally biased region" description="Basic and acidic residues" evidence="1">
    <location>
        <begin position="82"/>
        <end position="91"/>
    </location>
</feature>
<evidence type="ECO:0000256" key="1">
    <source>
        <dbReference type="SAM" id="MobiDB-lite"/>
    </source>
</evidence>
<feature type="compositionally biased region" description="Basic and acidic residues" evidence="1">
    <location>
        <begin position="1526"/>
        <end position="1549"/>
    </location>
</feature>
<feature type="region of interest" description="Disordered" evidence="1">
    <location>
        <begin position="1109"/>
        <end position="1205"/>
    </location>
</feature>
<feature type="region of interest" description="Disordered" evidence="1">
    <location>
        <begin position="1624"/>
        <end position="1739"/>
    </location>
</feature>
<feature type="region of interest" description="Disordered" evidence="1">
    <location>
        <begin position="1458"/>
        <end position="1481"/>
    </location>
</feature>
<dbReference type="InterPro" id="IPR025852">
    <property type="entry name" value="SM_dom_ATX"/>
</dbReference>
<proteinExistence type="predicted"/>
<feature type="compositionally biased region" description="Pro residues" evidence="1">
    <location>
        <begin position="1635"/>
        <end position="1647"/>
    </location>
</feature>
<dbReference type="Pfam" id="PF14438">
    <property type="entry name" value="SM-ATX"/>
    <property type="match status" value="1"/>
</dbReference>
<feature type="region of interest" description="Disordered" evidence="1">
    <location>
        <begin position="1515"/>
        <end position="1595"/>
    </location>
</feature>